<keyword evidence="1" id="KW-1133">Transmembrane helix</keyword>
<reference evidence="2 3" key="1">
    <citation type="submission" date="2024-04" db="EMBL/GenBank/DDBJ databases">
        <authorList>
            <person name="Fracassetti M."/>
        </authorList>
    </citation>
    <scope>NUCLEOTIDE SEQUENCE [LARGE SCALE GENOMIC DNA]</scope>
</reference>
<feature type="transmembrane region" description="Helical" evidence="1">
    <location>
        <begin position="54"/>
        <end position="79"/>
    </location>
</feature>
<keyword evidence="1" id="KW-0812">Transmembrane</keyword>
<proteinExistence type="predicted"/>
<evidence type="ECO:0000256" key="1">
    <source>
        <dbReference type="SAM" id="Phobius"/>
    </source>
</evidence>
<keyword evidence="1" id="KW-0472">Membrane</keyword>
<evidence type="ECO:0000313" key="2">
    <source>
        <dbReference type="EMBL" id="CAL1379146.1"/>
    </source>
</evidence>
<protein>
    <submittedName>
        <fullName evidence="2">Uncharacterized protein</fullName>
    </submittedName>
</protein>
<dbReference type="Proteomes" id="UP001497516">
    <property type="component" value="Chromosome 3"/>
</dbReference>
<accession>A0AAV2DZQ3</accession>
<gene>
    <name evidence="2" type="ORF">LTRI10_LOCUS20686</name>
</gene>
<organism evidence="2 3">
    <name type="scientific">Linum trigynum</name>
    <dbReference type="NCBI Taxonomy" id="586398"/>
    <lineage>
        <taxon>Eukaryota</taxon>
        <taxon>Viridiplantae</taxon>
        <taxon>Streptophyta</taxon>
        <taxon>Embryophyta</taxon>
        <taxon>Tracheophyta</taxon>
        <taxon>Spermatophyta</taxon>
        <taxon>Magnoliopsida</taxon>
        <taxon>eudicotyledons</taxon>
        <taxon>Gunneridae</taxon>
        <taxon>Pentapetalae</taxon>
        <taxon>rosids</taxon>
        <taxon>fabids</taxon>
        <taxon>Malpighiales</taxon>
        <taxon>Linaceae</taxon>
        <taxon>Linum</taxon>
    </lineage>
</organism>
<keyword evidence="3" id="KW-1185">Reference proteome</keyword>
<evidence type="ECO:0000313" key="3">
    <source>
        <dbReference type="Proteomes" id="UP001497516"/>
    </source>
</evidence>
<dbReference type="EMBL" id="OZ034816">
    <property type="protein sequence ID" value="CAL1379146.1"/>
    <property type="molecule type" value="Genomic_DNA"/>
</dbReference>
<name>A0AAV2DZQ3_9ROSI</name>
<sequence>MSRVIVAKKPNYLCSQSHISTAVKSTISYTIARSFPSVSDTLSSTSCRRRFSTLFVSLFGTVSFDVVVKCGIALVHLLFSNIFITFPI</sequence>
<dbReference type="AlphaFoldDB" id="A0AAV2DZQ3"/>